<evidence type="ECO:0000313" key="11">
    <source>
        <dbReference type="Proteomes" id="UP000284579"/>
    </source>
</evidence>
<keyword evidence="5 8" id="KW-1133">Transmembrane helix</keyword>
<dbReference type="PANTHER" id="PTHR34390:SF1">
    <property type="entry name" value="SUCCINATE TRANSPORTER SUBUNIT YJJB-RELATED"/>
    <property type="match status" value="1"/>
</dbReference>
<feature type="transmembrane region" description="Helical" evidence="8">
    <location>
        <begin position="110"/>
        <end position="133"/>
    </location>
</feature>
<comment type="similarity">
    <text evidence="7">Belongs to the ThrE exporter (TC 2.A.79) family.</text>
</comment>
<reference evidence="10 11" key="1">
    <citation type="submission" date="2018-08" db="EMBL/GenBank/DDBJ databases">
        <title>A genome reference for cultivated species of the human gut microbiota.</title>
        <authorList>
            <person name="Zou Y."/>
            <person name="Xue W."/>
            <person name="Luo G."/>
        </authorList>
    </citation>
    <scope>NUCLEOTIDE SEQUENCE [LARGE SCALE GENOMIC DNA]</scope>
    <source>
        <strain evidence="10 11">AM23-3</strain>
    </source>
</reference>
<dbReference type="InterPro" id="IPR024528">
    <property type="entry name" value="ThrE_2"/>
</dbReference>
<evidence type="ECO:0000256" key="8">
    <source>
        <dbReference type="SAM" id="Phobius"/>
    </source>
</evidence>
<accession>A0A414QZD8</accession>
<dbReference type="AlphaFoldDB" id="A0A414QZD8"/>
<evidence type="ECO:0000256" key="5">
    <source>
        <dbReference type="ARBA" id="ARBA00022989"/>
    </source>
</evidence>
<evidence type="ECO:0000256" key="1">
    <source>
        <dbReference type="ARBA" id="ARBA00004651"/>
    </source>
</evidence>
<name>A0A414QZD8_9FIRM</name>
<keyword evidence="3" id="KW-0997">Cell inner membrane</keyword>
<evidence type="ECO:0000256" key="7">
    <source>
        <dbReference type="ARBA" id="ARBA00034125"/>
    </source>
</evidence>
<organism evidence="10 11">
    <name type="scientific">Coprococcus comes</name>
    <dbReference type="NCBI Taxonomy" id="410072"/>
    <lineage>
        <taxon>Bacteria</taxon>
        <taxon>Bacillati</taxon>
        <taxon>Bacillota</taxon>
        <taxon>Clostridia</taxon>
        <taxon>Lachnospirales</taxon>
        <taxon>Lachnospiraceae</taxon>
        <taxon>Coprococcus</taxon>
    </lineage>
</organism>
<dbReference type="Pfam" id="PF12821">
    <property type="entry name" value="ThrE_2"/>
    <property type="match status" value="1"/>
</dbReference>
<keyword evidence="2" id="KW-1003">Cell membrane</keyword>
<evidence type="ECO:0000256" key="4">
    <source>
        <dbReference type="ARBA" id="ARBA00022692"/>
    </source>
</evidence>
<feature type="transmembrane region" description="Helical" evidence="8">
    <location>
        <begin position="26"/>
        <end position="46"/>
    </location>
</feature>
<proteinExistence type="inferred from homology"/>
<gene>
    <name evidence="10" type="ORF">DW656_00370</name>
</gene>
<feature type="domain" description="Threonine/Serine exporter ThrE" evidence="9">
    <location>
        <begin position="5"/>
        <end position="131"/>
    </location>
</feature>
<evidence type="ECO:0000256" key="6">
    <source>
        <dbReference type="ARBA" id="ARBA00023136"/>
    </source>
</evidence>
<comment type="caution">
    <text evidence="10">The sequence shown here is derived from an EMBL/GenBank/DDBJ whole genome shotgun (WGS) entry which is preliminary data.</text>
</comment>
<dbReference type="PANTHER" id="PTHR34390">
    <property type="entry name" value="UPF0442 PROTEIN YJJB-RELATED"/>
    <property type="match status" value="1"/>
</dbReference>
<evidence type="ECO:0000256" key="3">
    <source>
        <dbReference type="ARBA" id="ARBA00022519"/>
    </source>
</evidence>
<protein>
    <submittedName>
        <fullName evidence="10">Threonine/serine exporter</fullName>
    </submittedName>
</protein>
<evidence type="ECO:0000313" key="10">
    <source>
        <dbReference type="EMBL" id="RHF86113.1"/>
    </source>
</evidence>
<keyword evidence="6 8" id="KW-0472">Membrane</keyword>
<dbReference type="InterPro" id="IPR050539">
    <property type="entry name" value="ThrE_Dicarb/AminoAcid_Exp"/>
</dbReference>
<keyword evidence="4 8" id="KW-0812">Transmembrane</keyword>
<dbReference type="EMBL" id="QRHO01000001">
    <property type="protein sequence ID" value="RHF86113.1"/>
    <property type="molecule type" value="Genomic_DNA"/>
</dbReference>
<evidence type="ECO:0000259" key="9">
    <source>
        <dbReference type="Pfam" id="PF12821"/>
    </source>
</evidence>
<comment type="subcellular location">
    <subcellularLocation>
        <location evidence="1">Cell membrane</location>
        <topology evidence="1">Multi-pass membrane protein</topology>
    </subcellularLocation>
</comment>
<evidence type="ECO:0000256" key="2">
    <source>
        <dbReference type="ARBA" id="ARBA00022475"/>
    </source>
</evidence>
<sequence>MIIRVFGAFLSIYSFAVLLQVPRRFVLQAGIVGAIGGFVYLLAIHFGRGDVMASLYSAVAAAVVSHIFARVYKTPVTLFLIAGVLPTVPGNGMYQTVHYLIDGNEAMSEFYLIQTLEIAGVISLAIFVVDTFFQAFQKSEWKQNSMKYVRKIVPGAEKPQNTEKREK</sequence>
<dbReference type="GO" id="GO:0005886">
    <property type="term" value="C:plasma membrane"/>
    <property type="evidence" value="ECO:0007669"/>
    <property type="project" value="UniProtKB-SubCell"/>
</dbReference>
<dbReference type="GO" id="GO:0015744">
    <property type="term" value="P:succinate transport"/>
    <property type="evidence" value="ECO:0007669"/>
    <property type="project" value="TreeGrafter"/>
</dbReference>
<dbReference type="Proteomes" id="UP000284579">
    <property type="component" value="Unassembled WGS sequence"/>
</dbReference>